<name>A0AAE0ZM00_9GAST</name>
<organism evidence="1 2">
    <name type="scientific">Elysia crispata</name>
    <name type="common">lettuce slug</name>
    <dbReference type="NCBI Taxonomy" id="231223"/>
    <lineage>
        <taxon>Eukaryota</taxon>
        <taxon>Metazoa</taxon>
        <taxon>Spiralia</taxon>
        <taxon>Lophotrochozoa</taxon>
        <taxon>Mollusca</taxon>
        <taxon>Gastropoda</taxon>
        <taxon>Heterobranchia</taxon>
        <taxon>Euthyneura</taxon>
        <taxon>Panpulmonata</taxon>
        <taxon>Sacoglossa</taxon>
        <taxon>Placobranchoidea</taxon>
        <taxon>Plakobranchidae</taxon>
        <taxon>Elysia</taxon>
    </lineage>
</organism>
<dbReference type="EMBL" id="JAWDGP010003691">
    <property type="protein sequence ID" value="KAK3771693.1"/>
    <property type="molecule type" value="Genomic_DNA"/>
</dbReference>
<accession>A0AAE0ZM00</accession>
<reference evidence="1" key="1">
    <citation type="journal article" date="2023" name="G3 (Bethesda)">
        <title>A reference genome for the long-term kleptoplast-retaining sea slug Elysia crispata morphotype clarki.</title>
        <authorList>
            <person name="Eastman K.E."/>
            <person name="Pendleton A.L."/>
            <person name="Shaikh M.A."/>
            <person name="Suttiyut T."/>
            <person name="Ogas R."/>
            <person name="Tomko P."/>
            <person name="Gavelis G."/>
            <person name="Widhalm J.R."/>
            <person name="Wisecaver J.H."/>
        </authorList>
    </citation>
    <scope>NUCLEOTIDE SEQUENCE</scope>
    <source>
        <strain evidence="1">ECLA1</strain>
    </source>
</reference>
<dbReference type="AlphaFoldDB" id="A0AAE0ZM00"/>
<sequence length="212" mass="24591">MTFILKSTLESNPSFAVDSAESFYQAGDERQVSSTKVHAGAREKILRDAKESSVLNSYLRTFFASSRLKSPKVPWQCDTQGAWHSEQAGPKHYSTWTNVDYFLSEIFLIRKARLERRRQPISVDSVRNTGEVDAPPSHDFLRVIRARDINCRLLIKRVLCVSGRLDLRNAGGRQLSWRQFEERPAIWVTWFTDRRRGQIETWGNFFSSVQYL</sequence>
<gene>
    <name evidence="1" type="ORF">RRG08_035749</name>
</gene>
<protein>
    <submittedName>
        <fullName evidence="1">Uncharacterized protein</fullName>
    </submittedName>
</protein>
<dbReference type="Proteomes" id="UP001283361">
    <property type="component" value="Unassembled WGS sequence"/>
</dbReference>
<evidence type="ECO:0000313" key="1">
    <source>
        <dbReference type="EMBL" id="KAK3771693.1"/>
    </source>
</evidence>
<evidence type="ECO:0000313" key="2">
    <source>
        <dbReference type="Proteomes" id="UP001283361"/>
    </source>
</evidence>
<proteinExistence type="predicted"/>
<comment type="caution">
    <text evidence="1">The sequence shown here is derived from an EMBL/GenBank/DDBJ whole genome shotgun (WGS) entry which is preliminary data.</text>
</comment>
<keyword evidence="2" id="KW-1185">Reference proteome</keyword>